<dbReference type="Proteomes" id="UP000183816">
    <property type="component" value="Unassembled WGS sequence"/>
</dbReference>
<feature type="modified residue" description="4-aspartylphosphate" evidence="6">
    <location>
        <position position="52"/>
    </location>
</feature>
<accession>A0A1H0LYK5</accession>
<dbReference type="RefSeq" id="WP_074481922.1">
    <property type="nucleotide sequence ID" value="NZ_FNJK01000002.1"/>
</dbReference>
<protein>
    <submittedName>
        <fullName evidence="9">Two component transcriptional regulator, LuxR family</fullName>
    </submittedName>
</protein>
<dbReference type="PROSITE" id="PS50043">
    <property type="entry name" value="HTH_LUXR_2"/>
    <property type="match status" value="1"/>
</dbReference>
<dbReference type="InterPro" id="IPR001789">
    <property type="entry name" value="Sig_transdc_resp-reg_receiver"/>
</dbReference>
<proteinExistence type="predicted"/>
<dbReference type="InterPro" id="IPR051015">
    <property type="entry name" value="EvgA-like"/>
</dbReference>
<dbReference type="Gene3D" id="1.10.10.10">
    <property type="entry name" value="Winged helix-like DNA-binding domain superfamily/Winged helix DNA-binding domain"/>
    <property type="match status" value="1"/>
</dbReference>
<dbReference type="InterPro" id="IPR036388">
    <property type="entry name" value="WH-like_DNA-bd_sf"/>
</dbReference>
<dbReference type="SUPFAM" id="SSF46894">
    <property type="entry name" value="C-terminal effector domain of the bipartite response regulators"/>
    <property type="match status" value="1"/>
</dbReference>
<dbReference type="EMBL" id="FNJK01000002">
    <property type="protein sequence ID" value="SDO73215.1"/>
    <property type="molecule type" value="Genomic_DNA"/>
</dbReference>
<evidence type="ECO:0000256" key="6">
    <source>
        <dbReference type="PROSITE-ProRule" id="PRU00169"/>
    </source>
</evidence>
<dbReference type="PANTHER" id="PTHR45566:SF1">
    <property type="entry name" value="HTH-TYPE TRANSCRIPTIONAL REGULATOR YHJB-RELATED"/>
    <property type="match status" value="1"/>
</dbReference>
<dbReference type="SUPFAM" id="SSF52172">
    <property type="entry name" value="CheY-like"/>
    <property type="match status" value="1"/>
</dbReference>
<evidence type="ECO:0000256" key="1">
    <source>
        <dbReference type="ARBA" id="ARBA00022553"/>
    </source>
</evidence>
<keyword evidence="5" id="KW-0804">Transcription</keyword>
<dbReference type="AlphaFoldDB" id="A0A1H0LYK5"/>
<dbReference type="GO" id="GO:0003677">
    <property type="term" value="F:DNA binding"/>
    <property type="evidence" value="ECO:0007669"/>
    <property type="project" value="UniProtKB-KW"/>
</dbReference>
<dbReference type="PROSITE" id="PS50110">
    <property type="entry name" value="RESPONSE_REGULATORY"/>
    <property type="match status" value="1"/>
</dbReference>
<keyword evidence="1 6" id="KW-0597">Phosphoprotein</keyword>
<dbReference type="InterPro" id="IPR000792">
    <property type="entry name" value="Tscrpt_reg_LuxR_C"/>
</dbReference>
<evidence type="ECO:0000313" key="9">
    <source>
        <dbReference type="EMBL" id="SDO73215.1"/>
    </source>
</evidence>
<dbReference type="OrthoDB" id="188043at2"/>
<dbReference type="Gene3D" id="3.40.50.2300">
    <property type="match status" value="1"/>
</dbReference>
<dbReference type="SMART" id="SM00421">
    <property type="entry name" value="HTH_LUXR"/>
    <property type="match status" value="1"/>
</dbReference>
<dbReference type="CDD" id="cd17535">
    <property type="entry name" value="REC_NarL-like"/>
    <property type="match status" value="1"/>
</dbReference>
<dbReference type="CDD" id="cd06170">
    <property type="entry name" value="LuxR_C_like"/>
    <property type="match status" value="1"/>
</dbReference>
<evidence type="ECO:0000256" key="5">
    <source>
        <dbReference type="ARBA" id="ARBA00023163"/>
    </source>
</evidence>
<dbReference type="InterPro" id="IPR016032">
    <property type="entry name" value="Sig_transdc_resp-reg_C-effctor"/>
</dbReference>
<evidence type="ECO:0000256" key="4">
    <source>
        <dbReference type="ARBA" id="ARBA00023125"/>
    </source>
</evidence>
<evidence type="ECO:0000256" key="2">
    <source>
        <dbReference type="ARBA" id="ARBA00023012"/>
    </source>
</evidence>
<dbReference type="PANTHER" id="PTHR45566">
    <property type="entry name" value="HTH-TYPE TRANSCRIPTIONAL REGULATOR YHJB-RELATED"/>
    <property type="match status" value="1"/>
</dbReference>
<feature type="domain" description="HTH luxR-type" evidence="7">
    <location>
        <begin position="131"/>
        <end position="196"/>
    </location>
</feature>
<dbReference type="Pfam" id="PF00072">
    <property type="entry name" value="Response_reg"/>
    <property type="match status" value="1"/>
</dbReference>
<keyword evidence="4" id="KW-0238">DNA-binding</keyword>
<gene>
    <name evidence="9" type="ORF">SAMN05216347_102129</name>
</gene>
<feature type="domain" description="Response regulatory" evidence="8">
    <location>
        <begin position="2"/>
        <end position="120"/>
    </location>
</feature>
<organism evidence="9 10">
    <name type="scientific">Streptococcus equinus</name>
    <name type="common">Streptococcus bovis</name>
    <dbReference type="NCBI Taxonomy" id="1335"/>
    <lineage>
        <taxon>Bacteria</taxon>
        <taxon>Bacillati</taxon>
        <taxon>Bacillota</taxon>
        <taxon>Bacilli</taxon>
        <taxon>Lactobacillales</taxon>
        <taxon>Streptococcaceae</taxon>
        <taxon>Streptococcus</taxon>
    </lineage>
</organism>
<keyword evidence="3" id="KW-0805">Transcription regulation</keyword>
<keyword evidence="2" id="KW-0902">Two-component regulatory system</keyword>
<sequence>MKILLIDDHKLFAKSIQLMCEQFDEIDVLDTLTINFDNLDINSAYYDIVLLDINLTNISKENGLDLAEKLIQKNPEMKIAMLTGYVKSVYEERAKKIGAYGFIDKNIEPDKLLRVLKIIYSGRKYFESYQCKEYLEELTKQEVVILDLSRKGHTIKEIEEKLYISRRTVFNHLSHIYEKLSVNNKQEAIYKAEQLGYFMDF</sequence>
<dbReference type="InterPro" id="IPR011006">
    <property type="entry name" value="CheY-like_superfamily"/>
</dbReference>
<name>A0A1H0LYK5_STREI</name>
<dbReference type="GO" id="GO:0006355">
    <property type="term" value="P:regulation of DNA-templated transcription"/>
    <property type="evidence" value="ECO:0007669"/>
    <property type="project" value="InterPro"/>
</dbReference>
<evidence type="ECO:0000259" key="8">
    <source>
        <dbReference type="PROSITE" id="PS50110"/>
    </source>
</evidence>
<evidence type="ECO:0000256" key="3">
    <source>
        <dbReference type="ARBA" id="ARBA00023015"/>
    </source>
</evidence>
<dbReference type="InterPro" id="IPR058245">
    <property type="entry name" value="NreC/VraR/RcsB-like_REC"/>
</dbReference>
<dbReference type="PRINTS" id="PR00038">
    <property type="entry name" value="HTHLUXR"/>
</dbReference>
<dbReference type="Pfam" id="PF00196">
    <property type="entry name" value="GerE"/>
    <property type="match status" value="1"/>
</dbReference>
<dbReference type="GO" id="GO:0000160">
    <property type="term" value="P:phosphorelay signal transduction system"/>
    <property type="evidence" value="ECO:0007669"/>
    <property type="project" value="UniProtKB-KW"/>
</dbReference>
<reference evidence="9 10" key="1">
    <citation type="submission" date="2016-10" db="EMBL/GenBank/DDBJ databases">
        <authorList>
            <person name="de Groot N.N."/>
        </authorList>
    </citation>
    <scope>NUCLEOTIDE SEQUENCE [LARGE SCALE GENOMIC DNA]</scope>
    <source>
        <strain evidence="9 10">Sb04</strain>
    </source>
</reference>
<dbReference type="SMART" id="SM00448">
    <property type="entry name" value="REC"/>
    <property type="match status" value="1"/>
</dbReference>
<evidence type="ECO:0000259" key="7">
    <source>
        <dbReference type="PROSITE" id="PS50043"/>
    </source>
</evidence>
<evidence type="ECO:0000313" key="10">
    <source>
        <dbReference type="Proteomes" id="UP000183816"/>
    </source>
</evidence>